<name>A0ABP0XIJ5_9BRYO</name>
<gene>
    <name evidence="2" type="ORF">CSSPJE1EN1_LOCUS22976</name>
</gene>
<accession>A0ABP0XIJ5</accession>
<evidence type="ECO:0000313" key="2">
    <source>
        <dbReference type="EMBL" id="CAK9277498.1"/>
    </source>
</evidence>
<evidence type="ECO:0000256" key="1">
    <source>
        <dbReference type="SAM" id="MobiDB-lite"/>
    </source>
</evidence>
<feature type="region of interest" description="Disordered" evidence="1">
    <location>
        <begin position="26"/>
        <end position="45"/>
    </location>
</feature>
<dbReference type="EMBL" id="OZ020103">
    <property type="protein sequence ID" value="CAK9277498.1"/>
    <property type="molecule type" value="Genomic_DNA"/>
</dbReference>
<keyword evidence="3" id="KW-1185">Reference proteome</keyword>
<proteinExistence type="predicted"/>
<organism evidence="2 3">
    <name type="scientific">Sphagnum jensenii</name>
    <dbReference type="NCBI Taxonomy" id="128206"/>
    <lineage>
        <taxon>Eukaryota</taxon>
        <taxon>Viridiplantae</taxon>
        <taxon>Streptophyta</taxon>
        <taxon>Embryophyta</taxon>
        <taxon>Bryophyta</taxon>
        <taxon>Sphagnophytina</taxon>
        <taxon>Sphagnopsida</taxon>
        <taxon>Sphagnales</taxon>
        <taxon>Sphagnaceae</taxon>
        <taxon>Sphagnum</taxon>
    </lineage>
</organism>
<feature type="region of interest" description="Disordered" evidence="1">
    <location>
        <begin position="93"/>
        <end position="120"/>
    </location>
</feature>
<feature type="compositionally biased region" description="Basic residues" evidence="1">
    <location>
        <begin position="35"/>
        <end position="45"/>
    </location>
</feature>
<dbReference type="Proteomes" id="UP001497444">
    <property type="component" value="Chromosome 8"/>
</dbReference>
<reference evidence="2" key="1">
    <citation type="submission" date="2024-02" db="EMBL/GenBank/DDBJ databases">
        <authorList>
            <consortium name="ELIXIR-Norway"/>
            <consortium name="Elixir Norway"/>
        </authorList>
    </citation>
    <scope>NUCLEOTIDE SEQUENCE</scope>
</reference>
<protein>
    <submittedName>
        <fullName evidence="2">Uncharacterized protein</fullName>
    </submittedName>
</protein>
<sequence>MWALADDSVYSHLKKPLLAIHKMPTGASAGERNHKSANRVHSRNRSRLVAGKVEAGTTIVFNAQQLTRRASVGRNGPFVRWLRKLGADAADAADAARIDEENDEQEDRAEDAQESNLDDHLDEFNEIDLSDGLIRFGDEMLFDTDEIMDESIVMRPQQ</sequence>
<evidence type="ECO:0000313" key="3">
    <source>
        <dbReference type="Proteomes" id="UP001497444"/>
    </source>
</evidence>
<feature type="compositionally biased region" description="Acidic residues" evidence="1">
    <location>
        <begin position="100"/>
        <end position="113"/>
    </location>
</feature>